<protein>
    <submittedName>
        <fullName evidence="1">Uncharacterized protein</fullName>
    </submittedName>
</protein>
<dbReference type="Proteomes" id="UP000006591">
    <property type="component" value="Chromosome 2"/>
</dbReference>
<accession>A0A0E0G4G9</accession>
<dbReference type="EnsemblPlants" id="ONIVA02G12190.3">
    <property type="protein sequence ID" value="ONIVA02G12190.3"/>
    <property type="gene ID" value="ONIVA02G12190"/>
</dbReference>
<keyword evidence="2" id="KW-1185">Reference proteome</keyword>
<reference evidence="1" key="2">
    <citation type="submission" date="2018-04" db="EMBL/GenBank/DDBJ databases">
        <title>OnivRS2 (Oryza nivara Reference Sequence Version 2).</title>
        <authorList>
            <person name="Zhang J."/>
            <person name="Kudrna D."/>
            <person name="Lee S."/>
            <person name="Talag J."/>
            <person name="Rajasekar S."/>
            <person name="Welchert J."/>
            <person name="Hsing Y.-I."/>
            <person name="Wing R.A."/>
        </authorList>
    </citation>
    <scope>NUCLEOTIDE SEQUENCE [LARGE SCALE GENOMIC DNA]</scope>
    <source>
        <strain evidence="1">SL10</strain>
    </source>
</reference>
<evidence type="ECO:0000313" key="1">
    <source>
        <dbReference type="EnsemblPlants" id="ONIVA02G12190.3"/>
    </source>
</evidence>
<evidence type="ECO:0000313" key="2">
    <source>
        <dbReference type="Proteomes" id="UP000006591"/>
    </source>
</evidence>
<dbReference type="Gramene" id="ONIVA02G12190.3">
    <property type="protein sequence ID" value="ONIVA02G12190.3"/>
    <property type="gene ID" value="ONIVA02G12190"/>
</dbReference>
<reference evidence="1" key="1">
    <citation type="submission" date="2015-04" db="UniProtKB">
        <authorList>
            <consortium name="EnsemblPlants"/>
        </authorList>
    </citation>
    <scope>IDENTIFICATION</scope>
    <source>
        <strain evidence="1">SL10</strain>
    </source>
</reference>
<sequence length="117" mass="13134">MSSTPVFTTASGNPITCDDGAAAQIQEAAIDLDFLSSWLELGENTSFFKLYSAPCRPLPRRSFSSSPPRPTPISFSPRMIPARVILLYCLREKEGHEVKLQCHLVMLERESPCHFQY</sequence>
<proteinExistence type="predicted"/>
<organism evidence="1">
    <name type="scientific">Oryza nivara</name>
    <name type="common">Indian wild rice</name>
    <name type="synonym">Oryza sativa f. spontanea</name>
    <dbReference type="NCBI Taxonomy" id="4536"/>
    <lineage>
        <taxon>Eukaryota</taxon>
        <taxon>Viridiplantae</taxon>
        <taxon>Streptophyta</taxon>
        <taxon>Embryophyta</taxon>
        <taxon>Tracheophyta</taxon>
        <taxon>Spermatophyta</taxon>
        <taxon>Magnoliopsida</taxon>
        <taxon>Liliopsida</taxon>
        <taxon>Poales</taxon>
        <taxon>Poaceae</taxon>
        <taxon>BOP clade</taxon>
        <taxon>Oryzoideae</taxon>
        <taxon>Oryzeae</taxon>
        <taxon>Oryzinae</taxon>
        <taxon>Oryza</taxon>
    </lineage>
</organism>
<dbReference type="AlphaFoldDB" id="A0A0E0G4G9"/>
<name>A0A0E0G4G9_ORYNI</name>